<organism evidence="6 7">
    <name type="scientific">Ornithinimicrobium avium</name>
    <dbReference type="NCBI Taxonomy" id="2283195"/>
    <lineage>
        <taxon>Bacteria</taxon>
        <taxon>Bacillati</taxon>
        <taxon>Actinomycetota</taxon>
        <taxon>Actinomycetes</taxon>
        <taxon>Micrococcales</taxon>
        <taxon>Ornithinimicrobiaceae</taxon>
        <taxon>Ornithinimicrobium</taxon>
    </lineage>
</organism>
<protein>
    <submittedName>
        <fullName evidence="6">Iron-sulfur cluster repair di-iron protein</fullName>
    </submittedName>
</protein>
<evidence type="ECO:0000256" key="4">
    <source>
        <dbReference type="ARBA" id="ARBA00023004"/>
    </source>
</evidence>
<evidence type="ECO:0000256" key="3">
    <source>
        <dbReference type="ARBA" id="ARBA00022723"/>
    </source>
</evidence>
<keyword evidence="3" id="KW-0479">Metal-binding</keyword>
<dbReference type="KEGG" id="orn:DV701_04885"/>
<comment type="subcellular location">
    <subcellularLocation>
        <location evidence="1">Cytoplasm</location>
    </subcellularLocation>
</comment>
<dbReference type="OrthoDB" id="9797132at2"/>
<dbReference type="AlphaFoldDB" id="A0A345NKI7"/>
<dbReference type="GO" id="GO:0005737">
    <property type="term" value="C:cytoplasm"/>
    <property type="evidence" value="ECO:0007669"/>
    <property type="project" value="UniProtKB-SubCell"/>
</dbReference>
<reference evidence="6 7" key="1">
    <citation type="submission" date="2018-07" db="EMBL/GenBank/DDBJ databases">
        <title>Complete genome sequencing of Ornithinimicrobium sp. AMA3305.</title>
        <authorList>
            <person name="Bae J.-W."/>
        </authorList>
    </citation>
    <scope>NUCLEOTIDE SEQUENCE [LARGE SCALE GENOMIC DNA]</scope>
    <source>
        <strain evidence="6 7">AMA3305</strain>
    </source>
</reference>
<dbReference type="InterPro" id="IPR012312">
    <property type="entry name" value="Hemerythrin-like"/>
</dbReference>
<evidence type="ECO:0000256" key="1">
    <source>
        <dbReference type="ARBA" id="ARBA00004496"/>
    </source>
</evidence>
<dbReference type="PANTHER" id="PTHR36438:SF1">
    <property type="entry name" value="IRON-SULFUR CLUSTER REPAIR PROTEIN YTFE"/>
    <property type="match status" value="1"/>
</dbReference>
<sequence length="246" mass="26589">MTSTVPTDRSRPVSPGEVTLADLVLADGSRAKVLEKFGLRYCCDGESTLAQASANAGVALEEVSAALNLTAATHVPAAAAAGDLGGLTRQLVDTHHAQMWGALLKTQDLVDTVARVHGWHHPHLRRVRELFSALVADLGPHLIREERVVFPAIAQLEATRRPVDTGQGPLVDLLDELTGEHDVMGAVLGEIQRITHDFATPHDGCVTFREMNEALRTMQTRLHHQLHQENNVLFPAARALAEAVGQ</sequence>
<dbReference type="Proteomes" id="UP000253790">
    <property type="component" value="Chromosome"/>
</dbReference>
<dbReference type="GO" id="GO:0046872">
    <property type="term" value="F:metal ion binding"/>
    <property type="evidence" value="ECO:0007669"/>
    <property type="project" value="UniProtKB-KW"/>
</dbReference>
<dbReference type="EMBL" id="CP031229">
    <property type="protein sequence ID" value="AXH95545.1"/>
    <property type="molecule type" value="Genomic_DNA"/>
</dbReference>
<keyword evidence="2" id="KW-0963">Cytoplasm</keyword>
<dbReference type="Pfam" id="PF01814">
    <property type="entry name" value="Hemerythrin"/>
    <property type="match status" value="1"/>
</dbReference>
<feature type="domain" description="Hemerythrin-like" evidence="5">
    <location>
        <begin position="90"/>
        <end position="237"/>
    </location>
</feature>
<dbReference type="InterPro" id="IPR019903">
    <property type="entry name" value="RIC_family"/>
</dbReference>
<proteinExistence type="predicted"/>
<dbReference type="Gene3D" id="1.20.120.520">
    <property type="entry name" value="nmb1532 protein domain like"/>
    <property type="match status" value="1"/>
</dbReference>
<gene>
    <name evidence="6" type="ORF">DV701_04885</name>
</gene>
<evidence type="ECO:0000259" key="5">
    <source>
        <dbReference type="Pfam" id="PF01814"/>
    </source>
</evidence>
<dbReference type="PANTHER" id="PTHR36438">
    <property type="entry name" value="IRON-SULFUR CLUSTER REPAIR PROTEIN YTFE"/>
    <property type="match status" value="1"/>
</dbReference>
<dbReference type="RefSeq" id="WP_114927310.1">
    <property type="nucleotide sequence ID" value="NZ_CP031229.1"/>
</dbReference>
<evidence type="ECO:0000256" key="2">
    <source>
        <dbReference type="ARBA" id="ARBA00022490"/>
    </source>
</evidence>
<keyword evidence="7" id="KW-1185">Reference proteome</keyword>
<evidence type="ECO:0000313" key="7">
    <source>
        <dbReference type="Proteomes" id="UP000253790"/>
    </source>
</evidence>
<dbReference type="Pfam" id="PF04405">
    <property type="entry name" value="ScdA_N"/>
    <property type="match status" value="1"/>
</dbReference>
<accession>A0A345NKI7</accession>
<name>A0A345NKI7_9MICO</name>
<keyword evidence="4" id="KW-0408">Iron</keyword>
<evidence type="ECO:0000313" key="6">
    <source>
        <dbReference type="EMBL" id="AXH95545.1"/>
    </source>
</evidence>